<dbReference type="Proteomes" id="UP000053558">
    <property type="component" value="Unassembled WGS sequence"/>
</dbReference>
<feature type="domain" description="Helicase C-terminal" evidence="17">
    <location>
        <begin position="967"/>
        <end position="1118"/>
    </location>
</feature>
<dbReference type="AlphaFoldDB" id="A0A5M3N6R2"/>
<dbReference type="GO" id="GO:0008270">
    <property type="term" value="F:zinc ion binding"/>
    <property type="evidence" value="ECO:0007669"/>
    <property type="project" value="UniProtKB-KW"/>
</dbReference>
<keyword evidence="7" id="KW-0378">Hydrolase</keyword>
<dbReference type="Gene3D" id="3.40.50.300">
    <property type="entry name" value="P-loop containing nucleotide triphosphate hydrolases"/>
    <property type="match status" value="1"/>
</dbReference>
<dbReference type="PANTHER" id="PTHR45626">
    <property type="entry name" value="TRANSCRIPTION TERMINATION FACTOR 2-RELATED"/>
    <property type="match status" value="1"/>
</dbReference>
<keyword evidence="19" id="KW-1185">Reference proteome</keyword>
<dbReference type="InterPro" id="IPR050628">
    <property type="entry name" value="SNF2_RAD54_helicase_TF"/>
</dbReference>
<dbReference type="PANTHER" id="PTHR45626:SF22">
    <property type="entry name" value="DNA REPAIR PROTEIN RAD5"/>
    <property type="match status" value="1"/>
</dbReference>
<dbReference type="InterPro" id="IPR027417">
    <property type="entry name" value="P-loop_NTPase"/>
</dbReference>
<feature type="compositionally biased region" description="Low complexity" evidence="14">
    <location>
        <begin position="40"/>
        <end position="53"/>
    </location>
</feature>
<dbReference type="SUPFAM" id="SSF57850">
    <property type="entry name" value="RING/U-box"/>
    <property type="match status" value="1"/>
</dbReference>
<dbReference type="PROSITE" id="PS50089">
    <property type="entry name" value="ZF_RING_2"/>
    <property type="match status" value="1"/>
</dbReference>
<comment type="subcellular location">
    <subcellularLocation>
        <location evidence="1">Nucleus</location>
    </subcellularLocation>
</comment>
<keyword evidence="11" id="KW-0234">DNA repair</keyword>
<dbReference type="SMART" id="SM00184">
    <property type="entry name" value="RING"/>
    <property type="match status" value="1"/>
</dbReference>
<keyword evidence="4" id="KW-0547">Nucleotide-binding</keyword>
<feature type="domain" description="Helicase ATP-binding" evidence="16">
    <location>
        <begin position="491"/>
        <end position="701"/>
    </location>
</feature>
<evidence type="ECO:0000256" key="6">
    <source>
        <dbReference type="ARBA" id="ARBA00022771"/>
    </source>
</evidence>
<feature type="compositionally biased region" description="Low complexity" evidence="14">
    <location>
        <begin position="104"/>
        <end position="125"/>
    </location>
</feature>
<reference evidence="19" key="1">
    <citation type="journal article" date="2012" name="Science">
        <title>The Paleozoic origin of enzymatic lignin decomposition reconstructed from 31 fungal genomes.</title>
        <authorList>
            <person name="Floudas D."/>
            <person name="Binder M."/>
            <person name="Riley R."/>
            <person name="Barry K."/>
            <person name="Blanchette R.A."/>
            <person name="Henrissat B."/>
            <person name="Martinez A.T."/>
            <person name="Otillar R."/>
            <person name="Spatafora J.W."/>
            <person name="Yadav J.S."/>
            <person name="Aerts A."/>
            <person name="Benoit I."/>
            <person name="Boyd A."/>
            <person name="Carlson A."/>
            <person name="Copeland A."/>
            <person name="Coutinho P.M."/>
            <person name="de Vries R.P."/>
            <person name="Ferreira P."/>
            <person name="Findley K."/>
            <person name="Foster B."/>
            <person name="Gaskell J."/>
            <person name="Glotzer D."/>
            <person name="Gorecki P."/>
            <person name="Heitman J."/>
            <person name="Hesse C."/>
            <person name="Hori C."/>
            <person name="Igarashi K."/>
            <person name="Jurgens J.A."/>
            <person name="Kallen N."/>
            <person name="Kersten P."/>
            <person name="Kohler A."/>
            <person name="Kuees U."/>
            <person name="Kumar T.K.A."/>
            <person name="Kuo A."/>
            <person name="LaButti K."/>
            <person name="Larrondo L.F."/>
            <person name="Lindquist E."/>
            <person name="Ling A."/>
            <person name="Lombard V."/>
            <person name="Lucas S."/>
            <person name="Lundell T."/>
            <person name="Martin R."/>
            <person name="McLaughlin D.J."/>
            <person name="Morgenstern I."/>
            <person name="Morin E."/>
            <person name="Murat C."/>
            <person name="Nagy L.G."/>
            <person name="Nolan M."/>
            <person name="Ohm R.A."/>
            <person name="Patyshakuliyeva A."/>
            <person name="Rokas A."/>
            <person name="Ruiz-Duenas F.J."/>
            <person name="Sabat G."/>
            <person name="Salamov A."/>
            <person name="Samejima M."/>
            <person name="Schmutz J."/>
            <person name="Slot J.C."/>
            <person name="St John F."/>
            <person name="Stenlid J."/>
            <person name="Sun H."/>
            <person name="Sun S."/>
            <person name="Syed K."/>
            <person name="Tsang A."/>
            <person name="Wiebenga A."/>
            <person name="Young D."/>
            <person name="Pisabarro A."/>
            <person name="Eastwood D.C."/>
            <person name="Martin F."/>
            <person name="Cullen D."/>
            <person name="Grigoriev I.V."/>
            <person name="Hibbett D.S."/>
        </authorList>
    </citation>
    <scope>NUCLEOTIDE SEQUENCE [LARGE SCALE GENOMIC DNA]</scope>
    <source>
        <strain evidence="19">RWD-64-598 SS2</strain>
    </source>
</reference>
<dbReference type="Gene3D" id="3.40.50.10810">
    <property type="entry name" value="Tandem AAA-ATPase domain"/>
    <property type="match status" value="1"/>
</dbReference>
<evidence type="ECO:0000256" key="5">
    <source>
        <dbReference type="ARBA" id="ARBA00022763"/>
    </source>
</evidence>
<keyword evidence="9" id="KW-0862">Zinc</keyword>
<dbReference type="CDD" id="cd18793">
    <property type="entry name" value="SF2_C_SNF"/>
    <property type="match status" value="1"/>
</dbReference>
<evidence type="ECO:0000259" key="17">
    <source>
        <dbReference type="PROSITE" id="PS51194"/>
    </source>
</evidence>
<dbReference type="Gene3D" id="3.30.40.10">
    <property type="entry name" value="Zinc/RING finger domain, C3HC4 (zinc finger)"/>
    <property type="match status" value="1"/>
</dbReference>
<dbReference type="GO" id="GO:0003676">
    <property type="term" value="F:nucleic acid binding"/>
    <property type="evidence" value="ECO:0007669"/>
    <property type="project" value="InterPro"/>
</dbReference>
<keyword evidence="8" id="KW-0347">Helicase</keyword>
<evidence type="ECO:0000256" key="12">
    <source>
        <dbReference type="ARBA" id="ARBA00023242"/>
    </source>
</evidence>
<protein>
    <recommendedName>
        <fullName evidence="20">DNA repair protein RAD5</fullName>
    </recommendedName>
</protein>
<evidence type="ECO:0000256" key="7">
    <source>
        <dbReference type="ARBA" id="ARBA00022801"/>
    </source>
</evidence>
<accession>A0A5M3N6R2</accession>
<organism evidence="18 19">
    <name type="scientific">Coniophora puteana (strain RWD-64-598)</name>
    <name type="common">Brown rot fungus</name>
    <dbReference type="NCBI Taxonomy" id="741705"/>
    <lineage>
        <taxon>Eukaryota</taxon>
        <taxon>Fungi</taxon>
        <taxon>Dikarya</taxon>
        <taxon>Basidiomycota</taxon>
        <taxon>Agaricomycotina</taxon>
        <taxon>Agaricomycetes</taxon>
        <taxon>Agaricomycetidae</taxon>
        <taxon>Boletales</taxon>
        <taxon>Coniophorineae</taxon>
        <taxon>Coniophoraceae</taxon>
        <taxon>Coniophora</taxon>
    </lineage>
</organism>
<dbReference type="RefSeq" id="XP_007762520.1">
    <property type="nucleotide sequence ID" value="XM_007764330.1"/>
</dbReference>
<dbReference type="SMART" id="SM00910">
    <property type="entry name" value="HIRAN"/>
    <property type="match status" value="1"/>
</dbReference>
<dbReference type="GeneID" id="19207071"/>
<gene>
    <name evidence="18" type="ORF">CONPUDRAFT_45428</name>
</gene>
<evidence type="ECO:0000256" key="4">
    <source>
        <dbReference type="ARBA" id="ARBA00022741"/>
    </source>
</evidence>
<dbReference type="Pfam" id="PF00271">
    <property type="entry name" value="Helicase_C"/>
    <property type="match status" value="1"/>
</dbReference>
<keyword evidence="6 13" id="KW-0863">Zinc-finger</keyword>
<dbReference type="PROSITE" id="PS51192">
    <property type="entry name" value="HELICASE_ATP_BIND_1"/>
    <property type="match status" value="1"/>
</dbReference>
<evidence type="ECO:0000256" key="9">
    <source>
        <dbReference type="ARBA" id="ARBA00022833"/>
    </source>
</evidence>
<dbReference type="OrthoDB" id="448448at2759"/>
<feature type="domain" description="RING-type" evidence="15">
    <location>
        <begin position="870"/>
        <end position="914"/>
    </location>
</feature>
<dbReference type="SUPFAM" id="SSF52540">
    <property type="entry name" value="P-loop containing nucleoside triphosphate hydrolases"/>
    <property type="match status" value="2"/>
</dbReference>
<proteinExistence type="inferred from homology"/>
<dbReference type="GO" id="GO:0004386">
    <property type="term" value="F:helicase activity"/>
    <property type="evidence" value="ECO:0007669"/>
    <property type="project" value="UniProtKB-KW"/>
</dbReference>
<dbReference type="InterPro" id="IPR000330">
    <property type="entry name" value="SNF2_N"/>
</dbReference>
<dbReference type="InterPro" id="IPR001841">
    <property type="entry name" value="Znf_RING"/>
</dbReference>
<feature type="region of interest" description="Disordered" evidence="14">
    <location>
        <begin position="348"/>
        <end position="370"/>
    </location>
</feature>
<evidence type="ECO:0000256" key="14">
    <source>
        <dbReference type="SAM" id="MobiDB-lite"/>
    </source>
</evidence>
<evidence type="ECO:0000256" key="11">
    <source>
        <dbReference type="ARBA" id="ARBA00023204"/>
    </source>
</evidence>
<evidence type="ECO:0000256" key="2">
    <source>
        <dbReference type="ARBA" id="ARBA00007025"/>
    </source>
</evidence>
<dbReference type="GO" id="GO:0006281">
    <property type="term" value="P:DNA repair"/>
    <property type="evidence" value="ECO:0007669"/>
    <property type="project" value="UniProtKB-KW"/>
</dbReference>
<sequence>MNSGAAGAEEPQTSFFADSDEDVAMQDVKDSEQAEPLQEPTITSSRPSTPTAPKQERRLFFEDSDDDNIPRPVPPTPQKNDISAEAAVIGSDSDVEIPSLEYEPGPASSGASSVPSSRASSPLPADMLNDDPSNKKRRRSPSKPKEPGAAFESAYIGTFLVGNAWSTVRGKGYIKAGDPILVERDSPDDGKPSFKNVTKVKTTQSTDKGKKKQMTLSSMLKPQPQNLHKKKADTVVRLTNARGFEFARLPTDIATWVSKLLDLGIVDFKGSTMVDCPETLRSGADLIVSLSVYIRHTAFKAANISPNDSPRNFFNQAQETIEEQTLRERKAALLALFDAVSLNPRRGAQAGASTTAIPEDAPKDTKASSKKIKKEVVGDGEEIEVEEGDELSDGQLDLIYKKAQRNDKTMAEMEPVDTFELTLRGYQKQALLWMNSMENGESSAREAVSMHPLWSEYSFPAEPIEGVIDLTQDENPFYFNPYSGELSLTFPKAEQKLKGGILADGKLGMGKTIMLSALIHTNKTPEPSIPDDELPARKKQIRLDRAFRPKNEGDHKDVRGPSATLIVAPTSLLTQWQEELERSSKPGSVSVTVWHGQNRLDLAGFDSKDEEETTLPIVITSYGVLASEHSKLQRAGGSSPIYQIEWLRVVLDEAHHCKSRTSKTARAVYEIRARRRWAVTGTPIVNKLEDLQSLLKYLTYSPWSSYSHFRSFITVPFLARDPKAIEVVQVILESVLLRREKNMRDSDGKRIVELPGKEVTIETLQFSNSERMIYDSIYGHAKQDYERLYAKGLVGKNYTHILAMLMKLRRAVLHPHLVVDPDEPDEKDSKNGVIDVDEIMEGVADSSSSGNAFAADVLANLKNAEEEGECPICLDIMESPTIIPSCMHRCCKDCILSYLASSAEKNEPTRCPTCLQGPIREQDLIEVIRTKNEAGEGDETSNADGPSKAPEVVLRRNDFRSSTKLEALMQNLRRIQDQDPHFRAVVFSQFTSFLSFISVALERERLTWYRFDGSMDVRKRSAAIAEFKKPERKPKVLIVSLKAGGVGLNLTTANHVFMMDCWWNSAVESQAIDRVHRIGQEKTVYVKHFIIDHTIEGRILQIQKRKTAIIKEAFRGSGGKTDSDTLENLKLMFGDD</sequence>
<dbReference type="EMBL" id="JH711573">
    <property type="protein sequence ID" value="EIW87130.1"/>
    <property type="molecule type" value="Genomic_DNA"/>
</dbReference>
<comment type="similarity">
    <text evidence="2">Belongs to the SNF2/RAD54 helicase family.</text>
</comment>
<feature type="compositionally biased region" description="Polar residues" evidence="14">
    <location>
        <begin position="195"/>
        <end position="206"/>
    </location>
</feature>
<name>A0A5M3N6R2_CONPW</name>
<dbReference type="GO" id="GO:0008094">
    <property type="term" value="F:ATP-dependent activity, acting on DNA"/>
    <property type="evidence" value="ECO:0007669"/>
    <property type="project" value="TreeGrafter"/>
</dbReference>
<dbReference type="SMART" id="SM00490">
    <property type="entry name" value="HELICc"/>
    <property type="match status" value="1"/>
</dbReference>
<dbReference type="Pfam" id="PF00176">
    <property type="entry name" value="SNF2-rel_dom"/>
    <property type="match status" value="1"/>
</dbReference>
<dbReference type="InterPro" id="IPR014001">
    <property type="entry name" value="Helicase_ATP-bd"/>
</dbReference>
<feature type="region of interest" description="Disordered" evidence="14">
    <location>
        <begin position="184"/>
        <end position="215"/>
    </location>
</feature>
<keyword evidence="12" id="KW-0539">Nucleus</keyword>
<dbReference type="OMA" id="KVEPWSN"/>
<keyword evidence="5" id="KW-0227">DNA damage</keyword>
<evidence type="ECO:0008006" key="20">
    <source>
        <dbReference type="Google" id="ProtNLM"/>
    </source>
</evidence>
<dbReference type="GO" id="GO:0005634">
    <property type="term" value="C:nucleus"/>
    <property type="evidence" value="ECO:0007669"/>
    <property type="project" value="UniProtKB-SubCell"/>
</dbReference>
<evidence type="ECO:0000256" key="10">
    <source>
        <dbReference type="ARBA" id="ARBA00022840"/>
    </source>
</evidence>
<dbReference type="InterPro" id="IPR001650">
    <property type="entry name" value="Helicase_C-like"/>
</dbReference>
<dbReference type="InterPro" id="IPR014905">
    <property type="entry name" value="HIRAN"/>
</dbReference>
<dbReference type="GO" id="GO:0016818">
    <property type="term" value="F:hydrolase activity, acting on acid anhydrides, in phosphorus-containing anhydrides"/>
    <property type="evidence" value="ECO:0007669"/>
    <property type="project" value="InterPro"/>
</dbReference>
<evidence type="ECO:0000313" key="19">
    <source>
        <dbReference type="Proteomes" id="UP000053558"/>
    </source>
</evidence>
<dbReference type="SMART" id="SM00487">
    <property type="entry name" value="DEXDc"/>
    <property type="match status" value="1"/>
</dbReference>
<evidence type="ECO:0000256" key="8">
    <source>
        <dbReference type="ARBA" id="ARBA00022806"/>
    </source>
</evidence>
<dbReference type="CDD" id="cd18008">
    <property type="entry name" value="DEXDc_SHPRH-like"/>
    <property type="match status" value="1"/>
</dbReference>
<evidence type="ECO:0000256" key="3">
    <source>
        <dbReference type="ARBA" id="ARBA00022723"/>
    </source>
</evidence>
<feature type="region of interest" description="Disordered" evidence="14">
    <location>
        <begin position="1"/>
        <end position="149"/>
    </location>
</feature>
<evidence type="ECO:0000259" key="16">
    <source>
        <dbReference type="PROSITE" id="PS51192"/>
    </source>
</evidence>
<keyword evidence="10" id="KW-0067">ATP-binding</keyword>
<dbReference type="InterPro" id="IPR049730">
    <property type="entry name" value="SNF2/RAD54-like_C"/>
</dbReference>
<dbReference type="InterPro" id="IPR013083">
    <property type="entry name" value="Znf_RING/FYVE/PHD"/>
</dbReference>
<comment type="caution">
    <text evidence="18">The sequence shown here is derived from an EMBL/GenBank/DDBJ whole genome shotgun (WGS) entry which is preliminary data.</text>
</comment>
<dbReference type="Pfam" id="PF00097">
    <property type="entry name" value="zf-C3HC4"/>
    <property type="match status" value="1"/>
</dbReference>
<evidence type="ECO:0000256" key="1">
    <source>
        <dbReference type="ARBA" id="ARBA00004123"/>
    </source>
</evidence>
<keyword evidence="3" id="KW-0479">Metal-binding</keyword>
<dbReference type="InterPro" id="IPR018957">
    <property type="entry name" value="Znf_C3HC4_RING-type"/>
</dbReference>
<evidence type="ECO:0000256" key="13">
    <source>
        <dbReference type="PROSITE-ProRule" id="PRU00175"/>
    </source>
</evidence>
<evidence type="ECO:0000313" key="18">
    <source>
        <dbReference type="EMBL" id="EIW87130.1"/>
    </source>
</evidence>
<dbReference type="PROSITE" id="PS51194">
    <property type="entry name" value="HELICASE_CTER"/>
    <property type="match status" value="1"/>
</dbReference>
<dbReference type="InterPro" id="IPR038718">
    <property type="entry name" value="SNF2-like_sf"/>
</dbReference>
<dbReference type="Pfam" id="PF08797">
    <property type="entry name" value="HIRAN"/>
    <property type="match status" value="1"/>
</dbReference>
<evidence type="ECO:0000259" key="15">
    <source>
        <dbReference type="PROSITE" id="PS50089"/>
    </source>
</evidence>
<dbReference type="GO" id="GO:0005524">
    <property type="term" value="F:ATP binding"/>
    <property type="evidence" value="ECO:0007669"/>
    <property type="project" value="UniProtKB-KW"/>
</dbReference>
<dbReference type="KEGG" id="cput:CONPUDRAFT_45428"/>